<sequence length="114" mass="13282">DLNIILQASNECHDSLKFTLEEEQDGALSFLDLKIIRNMQSLAFKIFRKPSNNLLVINYFSSHEYKIKISGIICMYLRALKFVSPEHMDEEFKIISEIVKLNDYPDKINKIAID</sequence>
<feature type="non-terminal residue" evidence="2">
    <location>
        <position position="1"/>
    </location>
</feature>
<evidence type="ECO:0000313" key="2">
    <source>
        <dbReference type="EMBL" id="CAF3731488.1"/>
    </source>
</evidence>
<feature type="domain" description="Helix-turn-helix" evidence="1">
    <location>
        <begin position="56"/>
        <end position="111"/>
    </location>
</feature>
<accession>A0A818WYV5</accession>
<protein>
    <recommendedName>
        <fullName evidence="1">Helix-turn-helix domain-containing protein</fullName>
    </recommendedName>
</protein>
<proteinExistence type="predicted"/>
<dbReference type="AlphaFoldDB" id="A0A818WYV5"/>
<dbReference type="PANTHER" id="PTHR21301:SF10">
    <property type="entry name" value="REVERSE TRANSCRIPTASE DOMAIN-CONTAINING PROTEIN"/>
    <property type="match status" value="1"/>
</dbReference>
<comment type="caution">
    <text evidence="2">The sequence shown here is derived from an EMBL/GenBank/DDBJ whole genome shotgun (WGS) entry which is preliminary data.</text>
</comment>
<evidence type="ECO:0000313" key="3">
    <source>
        <dbReference type="Proteomes" id="UP000663865"/>
    </source>
</evidence>
<dbReference type="Pfam" id="PF26215">
    <property type="entry name" value="HTH_animal"/>
    <property type="match status" value="1"/>
</dbReference>
<evidence type="ECO:0000259" key="1">
    <source>
        <dbReference type="Pfam" id="PF26215"/>
    </source>
</evidence>
<gene>
    <name evidence="2" type="ORF">KIK155_LOCUS28597</name>
</gene>
<dbReference type="InterPro" id="IPR058912">
    <property type="entry name" value="HTH_animal"/>
</dbReference>
<dbReference type="EMBL" id="CAJNYV010005227">
    <property type="protein sequence ID" value="CAF3731488.1"/>
    <property type="molecule type" value="Genomic_DNA"/>
</dbReference>
<reference evidence="2" key="1">
    <citation type="submission" date="2021-02" db="EMBL/GenBank/DDBJ databases">
        <authorList>
            <person name="Nowell W R."/>
        </authorList>
    </citation>
    <scope>NUCLEOTIDE SEQUENCE</scope>
</reference>
<name>A0A818WYV5_9BILA</name>
<organism evidence="2 3">
    <name type="scientific">Rotaria socialis</name>
    <dbReference type="NCBI Taxonomy" id="392032"/>
    <lineage>
        <taxon>Eukaryota</taxon>
        <taxon>Metazoa</taxon>
        <taxon>Spiralia</taxon>
        <taxon>Gnathifera</taxon>
        <taxon>Rotifera</taxon>
        <taxon>Eurotatoria</taxon>
        <taxon>Bdelloidea</taxon>
        <taxon>Philodinida</taxon>
        <taxon>Philodinidae</taxon>
        <taxon>Rotaria</taxon>
    </lineage>
</organism>
<dbReference type="Proteomes" id="UP000663865">
    <property type="component" value="Unassembled WGS sequence"/>
</dbReference>
<dbReference type="PANTHER" id="PTHR21301">
    <property type="entry name" value="REVERSE TRANSCRIPTASE"/>
    <property type="match status" value="1"/>
</dbReference>